<dbReference type="NCBIfam" id="TIGR02869">
    <property type="entry name" value="spore_SleB"/>
    <property type="match status" value="1"/>
</dbReference>
<reference evidence="12" key="2">
    <citation type="journal article" date="2021" name="PeerJ">
        <title>Extensive microbial diversity within the chicken gut microbiome revealed by metagenomics and culture.</title>
        <authorList>
            <person name="Gilroy R."/>
            <person name="Ravi A."/>
            <person name="Getino M."/>
            <person name="Pursley I."/>
            <person name="Horton D.L."/>
            <person name="Alikhan N.F."/>
            <person name="Baker D."/>
            <person name="Gharbi K."/>
            <person name="Hall N."/>
            <person name="Watson M."/>
            <person name="Adriaenssens E.M."/>
            <person name="Foster-Nyarko E."/>
            <person name="Jarju S."/>
            <person name="Secka A."/>
            <person name="Antonio M."/>
            <person name="Oren A."/>
            <person name="Chaudhuri R.R."/>
            <person name="La Ragione R."/>
            <person name="Hildebrand F."/>
            <person name="Pallen M.J."/>
        </authorList>
    </citation>
    <scope>NUCLEOTIDE SEQUENCE</scope>
    <source>
        <strain evidence="12">ChiGjej1B1-19959</strain>
    </source>
</reference>
<dbReference type="Proteomes" id="UP000824071">
    <property type="component" value="Unassembled WGS sequence"/>
</dbReference>
<evidence type="ECO:0000256" key="7">
    <source>
        <dbReference type="ARBA" id="ARBA00023316"/>
    </source>
</evidence>
<gene>
    <name evidence="12" type="primary">sleB</name>
    <name evidence="12" type="ORF">IAC53_08160</name>
</gene>
<evidence type="ECO:0000256" key="9">
    <source>
        <dbReference type="SAM" id="SignalP"/>
    </source>
</evidence>
<evidence type="ECO:0000256" key="4">
    <source>
        <dbReference type="ARBA" id="ARBA00022729"/>
    </source>
</evidence>
<dbReference type="GO" id="GO:0009847">
    <property type="term" value="P:spore germination"/>
    <property type="evidence" value="ECO:0007669"/>
    <property type="project" value="UniProtKB-UniRule"/>
</dbReference>
<dbReference type="EMBL" id="DVMW01000045">
    <property type="protein sequence ID" value="HIU36562.1"/>
    <property type="molecule type" value="Genomic_DNA"/>
</dbReference>
<dbReference type="AlphaFoldDB" id="A0A9D1II92"/>
<dbReference type="GO" id="GO:0030435">
    <property type="term" value="P:sporulation resulting in formation of a cellular spore"/>
    <property type="evidence" value="ECO:0007669"/>
    <property type="project" value="UniProtKB-KW"/>
</dbReference>
<dbReference type="GO" id="GO:0071555">
    <property type="term" value="P:cell wall organization"/>
    <property type="evidence" value="ECO:0007669"/>
    <property type="project" value="UniProtKB-KW"/>
</dbReference>
<dbReference type="InterPro" id="IPR036365">
    <property type="entry name" value="PGBD-like_sf"/>
</dbReference>
<dbReference type="Gene3D" id="1.10.10.2520">
    <property type="entry name" value="Cell wall hydrolase SleB, domain 1"/>
    <property type="match status" value="1"/>
</dbReference>
<name>A0A9D1II92_9FIRM</name>
<evidence type="ECO:0000256" key="1">
    <source>
        <dbReference type="ARBA" id="ARBA00007010"/>
    </source>
</evidence>
<feature type="chain" id="PRO_5039610178" description="Spore cortex-lytic enzyme" evidence="9">
    <location>
        <begin position="26"/>
        <end position="234"/>
    </location>
</feature>
<dbReference type="InterPro" id="IPR042047">
    <property type="entry name" value="SleB_dom1"/>
</dbReference>
<evidence type="ECO:0000259" key="10">
    <source>
        <dbReference type="Pfam" id="PF01471"/>
    </source>
</evidence>
<dbReference type="Gene3D" id="6.20.240.60">
    <property type="match status" value="1"/>
</dbReference>
<proteinExistence type="inferred from homology"/>
<keyword evidence="4 9" id="KW-0732">Signal</keyword>
<evidence type="ECO:0000256" key="2">
    <source>
        <dbReference type="ARBA" id="ARBA00018364"/>
    </source>
</evidence>
<keyword evidence="7" id="KW-0961">Cell wall biogenesis/degradation</keyword>
<organism evidence="12 13">
    <name type="scientific">Candidatus Fimenecus excrementigallinarum</name>
    <dbReference type="NCBI Taxonomy" id="2840816"/>
    <lineage>
        <taxon>Bacteria</taxon>
        <taxon>Bacillati</taxon>
        <taxon>Bacillota</taxon>
        <taxon>Clostridia</taxon>
        <taxon>Candidatus Fimenecus</taxon>
    </lineage>
</organism>
<evidence type="ECO:0000256" key="8">
    <source>
        <dbReference type="NCBIfam" id="TIGR02869"/>
    </source>
</evidence>
<comment type="caution">
    <text evidence="12">The sequence shown here is derived from an EMBL/GenBank/DDBJ whole genome shotgun (WGS) entry which is preliminary data.</text>
</comment>
<evidence type="ECO:0000259" key="11">
    <source>
        <dbReference type="Pfam" id="PF07486"/>
    </source>
</evidence>
<keyword evidence="6" id="KW-0749">Sporulation</keyword>
<dbReference type="InterPro" id="IPR014224">
    <property type="entry name" value="Spore_cortex_SleB"/>
</dbReference>
<keyword evidence="5" id="KW-0378">Hydrolase</keyword>
<dbReference type="Pfam" id="PF07486">
    <property type="entry name" value="Hydrolase_2"/>
    <property type="match status" value="1"/>
</dbReference>
<evidence type="ECO:0000313" key="12">
    <source>
        <dbReference type="EMBL" id="HIU36562.1"/>
    </source>
</evidence>
<dbReference type="InterPro" id="IPR036366">
    <property type="entry name" value="PGBDSf"/>
</dbReference>
<protein>
    <recommendedName>
        <fullName evidence="2 8">Spore cortex-lytic enzyme</fullName>
    </recommendedName>
</protein>
<accession>A0A9D1II92</accession>
<evidence type="ECO:0000256" key="3">
    <source>
        <dbReference type="ARBA" id="ARBA00022544"/>
    </source>
</evidence>
<dbReference type="Gene3D" id="1.10.101.10">
    <property type="entry name" value="PGBD-like superfamily/PGBD"/>
    <property type="match status" value="1"/>
</dbReference>
<dbReference type="Pfam" id="PF01471">
    <property type="entry name" value="PG_binding_1"/>
    <property type="match status" value="1"/>
</dbReference>
<feature type="signal peptide" evidence="9">
    <location>
        <begin position="1"/>
        <end position="25"/>
    </location>
</feature>
<dbReference type="InterPro" id="IPR011105">
    <property type="entry name" value="Cell_wall_hydrolase_SleB"/>
</dbReference>
<dbReference type="GO" id="GO:0016787">
    <property type="term" value="F:hydrolase activity"/>
    <property type="evidence" value="ECO:0007669"/>
    <property type="project" value="UniProtKB-KW"/>
</dbReference>
<reference evidence="12" key="1">
    <citation type="submission" date="2020-10" db="EMBL/GenBank/DDBJ databases">
        <authorList>
            <person name="Gilroy R."/>
        </authorList>
    </citation>
    <scope>NUCLEOTIDE SEQUENCE</scope>
    <source>
        <strain evidence="12">ChiGjej1B1-19959</strain>
    </source>
</reference>
<evidence type="ECO:0000256" key="5">
    <source>
        <dbReference type="ARBA" id="ARBA00022801"/>
    </source>
</evidence>
<feature type="domain" description="Cell wall hydrolase SleB" evidence="11">
    <location>
        <begin position="135"/>
        <end position="233"/>
    </location>
</feature>
<evidence type="ECO:0000313" key="13">
    <source>
        <dbReference type="Proteomes" id="UP000824071"/>
    </source>
</evidence>
<dbReference type="InterPro" id="IPR002477">
    <property type="entry name" value="Peptidoglycan-bd-like"/>
</dbReference>
<feature type="domain" description="Peptidoglycan binding-like" evidence="10">
    <location>
        <begin position="49"/>
        <end position="105"/>
    </location>
</feature>
<keyword evidence="3" id="KW-0309">Germination</keyword>
<sequence>MEKRLTLRKTTRRVLALLLSCAVLAAAAGGAYLTRQQEAAEVLSKMGSRGEEVRRIQQKLTSLGYFSSAIDGIYGTRTQSAVRSFQRDRGLAVDGIAGPKTLAALGLSSSSTGGGQYSSNDLYLLAKVIAAEARGEPYTGQVAVGAVVLNRVSHASFPDTIPGVVYQSGAFTCVTDSNWKVEPTAEAKKAARDAINGWDPTGGAIYYYNPKKTSSKWMLSRPVLVTIGDHRFCK</sequence>
<comment type="similarity">
    <text evidence="1">Belongs to the SleB family.</text>
</comment>
<dbReference type="SUPFAM" id="SSF47090">
    <property type="entry name" value="PGBD-like"/>
    <property type="match status" value="1"/>
</dbReference>
<evidence type="ECO:0000256" key="6">
    <source>
        <dbReference type="ARBA" id="ARBA00022969"/>
    </source>
</evidence>